<name>A0A1Q3E0U7_LENED</name>
<gene>
    <name evidence="1" type="ORF">LENED_002169</name>
</gene>
<reference evidence="1 2" key="1">
    <citation type="submission" date="2016-08" db="EMBL/GenBank/DDBJ databases">
        <authorList>
            <consortium name="Lentinula edodes genome sequencing consortium"/>
            <person name="Sakamoto Y."/>
            <person name="Nakade K."/>
            <person name="Sato S."/>
            <person name="Yoshida Y."/>
            <person name="Miyazaki K."/>
            <person name="Natsume S."/>
            <person name="Konno N."/>
        </authorList>
    </citation>
    <scope>NUCLEOTIDE SEQUENCE [LARGE SCALE GENOMIC DNA]</scope>
    <source>
        <strain evidence="1 2">NBRC 111202</strain>
    </source>
</reference>
<protein>
    <submittedName>
        <fullName evidence="1">Uncharacterized protein</fullName>
    </submittedName>
</protein>
<dbReference type="AlphaFoldDB" id="A0A1Q3E0U7"/>
<comment type="caution">
    <text evidence="1">The sequence shown here is derived from an EMBL/GenBank/DDBJ whole genome shotgun (WGS) entry which is preliminary data.</text>
</comment>
<dbReference type="Proteomes" id="UP000188533">
    <property type="component" value="Unassembled WGS sequence"/>
</dbReference>
<accession>A0A1Q3E0U7</accession>
<evidence type="ECO:0000313" key="1">
    <source>
        <dbReference type="EMBL" id="GAW00629.1"/>
    </source>
</evidence>
<keyword evidence="2" id="KW-1185">Reference proteome</keyword>
<reference evidence="1 2" key="2">
    <citation type="submission" date="2017-02" db="EMBL/GenBank/DDBJ databases">
        <title>A genome survey and senescence transcriptome analysis in Lentinula edodes.</title>
        <authorList>
            <person name="Sakamoto Y."/>
            <person name="Nakade K."/>
            <person name="Sato S."/>
            <person name="Yoshida Y."/>
            <person name="Miyazaki K."/>
            <person name="Natsume S."/>
            <person name="Konno N."/>
        </authorList>
    </citation>
    <scope>NUCLEOTIDE SEQUENCE [LARGE SCALE GENOMIC DNA]</scope>
    <source>
        <strain evidence="1 2">NBRC 111202</strain>
    </source>
</reference>
<dbReference type="EMBL" id="BDGU01000034">
    <property type="protein sequence ID" value="GAW00629.1"/>
    <property type="molecule type" value="Genomic_DNA"/>
</dbReference>
<sequence>MPVPVYSPPPGKEETLTVPETEYKSDKRRKEDVHIFVLESISRIQMSFDSSQPIPLRGGPDIWVMGCYGRVWVYGVVTPSDMRDNLPNWEL</sequence>
<evidence type="ECO:0000313" key="2">
    <source>
        <dbReference type="Proteomes" id="UP000188533"/>
    </source>
</evidence>
<organism evidence="1 2">
    <name type="scientific">Lentinula edodes</name>
    <name type="common">Shiitake mushroom</name>
    <name type="synonym">Lentinus edodes</name>
    <dbReference type="NCBI Taxonomy" id="5353"/>
    <lineage>
        <taxon>Eukaryota</taxon>
        <taxon>Fungi</taxon>
        <taxon>Dikarya</taxon>
        <taxon>Basidiomycota</taxon>
        <taxon>Agaricomycotina</taxon>
        <taxon>Agaricomycetes</taxon>
        <taxon>Agaricomycetidae</taxon>
        <taxon>Agaricales</taxon>
        <taxon>Marasmiineae</taxon>
        <taxon>Omphalotaceae</taxon>
        <taxon>Lentinula</taxon>
    </lineage>
</organism>
<proteinExistence type="predicted"/>